<evidence type="ECO:0000313" key="2">
    <source>
        <dbReference type="Proteomes" id="UP001328107"/>
    </source>
</evidence>
<comment type="caution">
    <text evidence="1">The sequence shown here is derived from an EMBL/GenBank/DDBJ whole genome shotgun (WGS) entry which is preliminary data.</text>
</comment>
<proteinExistence type="predicted"/>
<sequence>IPGACPTVTAACPCLQLDRFPLSVCPKDLGTWSDRAVPIGVYSKSFPCPQNRSRHSLRLASLH</sequence>
<organism evidence="1 2">
    <name type="scientific">Pristionchus mayeri</name>
    <dbReference type="NCBI Taxonomy" id="1317129"/>
    <lineage>
        <taxon>Eukaryota</taxon>
        <taxon>Metazoa</taxon>
        <taxon>Ecdysozoa</taxon>
        <taxon>Nematoda</taxon>
        <taxon>Chromadorea</taxon>
        <taxon>Rhabditida</taxon>
        <taxon>Rhabditina</taxon>
        <taxon>Diplogasteromorpha</taxon>
        <taxon>Diplogasteroidea</taxon>
        <taxon>Neodiplogasteridae</taxon>
        <taxon>Pristionchus</taxon>
    </lineage>
</organism>
<name>A0AAN4ZEG0_9BILA</name>
<reference evidence="2" key="1">
    <citation type="submission" date="2022-10" db="EMBL/GenBank/DDBJ databases">
        <title>Genome assembly of Pristionchus species.</title>
        <authorList>
            <person name="Yoshida K."/>
            <person name="Sommer R.J."/>
        </authorList>
    </citation>
    <scope>NUCLEOTIDE SEQUENCE [LARGE SCALE GENOMIC DNA]</scope>
    <source>
        <strain evidence="2">RS5460</strain>
    </source>
</reference>
<gene>
    <name evidence="1" type="ORF">PMAYCL1PPCAC_08234</name>
</gene>
<evidence type="ECO:0000313" key="1">
    <source>
        <dbReference type="EMBL" id="GMR38039.1"/>
    </source>
</evidence>
<dbReference type="EMBL" id="BTRK01000002">
    <property type="protein sequence ID" value="GMR38039.1"/>
    <property type="molecule type" value="Genomic_DNA"/>
</dbReference>
<accession>A0AAN4ZEG0</accession>
<keyword evidence="2" id="KW-1185">Reference proteome</keyword>
<dbReference type="AlphaFoldDB" id="A0AAN4ZEG0"/>
<dbReference type="Proteomes" id="UP001328107">
    <property type="component" value="Unassembled WGS sequence"/>
</dbReference>
<protein>
    <submittedName>
        <fullName evidence="1">Uncharacterized protein</fullName>
    </submittedName>
</protein>
<feature type="non-terminal residue" evidence="1">
    <location>
        <position position="1"/>
    </location>
</feature>